<evidence type="ECO:0000313" key="3">
    <source>
        <dbReference type="Proteomes" id="UP000276215"/>
    </source>
</evidence>
<gene>
    <name evidence="2" type="ORF">L873DRAFT_399773</name>
</gene>
<accession>A0A3N4IXS4</accession>
<dbReference type="EMBL" id="ML120518">
    <property type="protein sequence ID" value="RPA90645.1"/>
    <property type="molecule type" value="Genomic_DNA"/>
</dbReference>
<feature type="region of interest" description="Disordered" evidence="1">
    <location>
        <begin position="1"/>
        <end position="133"/>
    </location>
</feature>
<dbReference type="Proteomes" id="UP000276215">
    <property type="component" value="Unassembled WGS sequence"/>
</dbReference>
<name>A0A3N4IXS4_9PEZI</name>
<proteinExistence type="predicted"/>
<reference evidence="2 3" key="1">
    <citation type="journal article" date="2018" name="Nat. Ecol. Evol.">
        <title>Pezizomycetes genomes reveal the molecular basis of ectomycorrhizal truffle lifestyle.</title>
        <authorList>
            <person name="Murat C."/>
            <person name="Payen T."/>
            <person name="Noel B."/>
            <person name="Kuo A."/>
            <person name="Morin E."/>
            <person name="Chen J."/>
            <person name="Kohler A."/>
            <person name="Krizsan K."/>
            <person name="Balestrini R."/>
            <person name="Da Silva C."/>
            <person name="Montanini B."/>
            <person name="Hainaut M."/>
            <person name="Levati E."/>
            <person name="Barry K.W."/>
            <person name="Belfiori B."/>
            <person name="Cichocki N."/>
            <person name="Clum A."/>
            <person name="Dockter R.B."/>
            <person name="Fauchery L."/>
            <person name="Guy J."/>
            <person name="Iotti M."/>
            <person name="Le Tacon F."/>
            <person name="Lindquist E.A."/>
            <person name="Lipzen A."/>
            <person name="Malagnac F."/>
            <person name="Mello A."/>
            <person name="Molinier V."/>
            <person name="Miyauchi S."/>
            <person name="Poulain J."/>
            <person name="Riccioni C."/>
            <person name="Rubini A."/>
            <person name="Sitrit Y."/>
            <person name="Splivallo R."/>
            <person name="Traeger S."/>
            <person name="Wang M."/>
            <person name="Zifcakova L."/>
            <person name="Wipf D."/>
            <person name="Zambonelli A."/>
            <person name="Paolocci F."/>
            <person name="Nowrousian M."/>
            <person name="Ottonello S."/>
            <person name="Baldrian P."/>
            <person name="Spatafora J.W."/>
            <person name="Henrissat B."/>
            <person name="Nagy L.G."/>
            <person name="Aury J.M."/>
            <person name="Wincker P."/>
            <person name="Grigoriev I.V."/>
            <person name="Bonfante P."/>
            <person name="Martin F.M."/>
        </authorList>
    </citation>
    <scope>NUCLEOTIDE SEQUENCE [LARGE SCALE GENOMIC DNA]</scope>
    <source>
        <strain evidence="2 3">120613-1</strain>
    </source>
</reference>
<sequence length="133" mass="14306">MEQGADHNRYYWGPPNVASSTYSGPSQNPNGLIAQVEPGLEAVPEGFSHFGTLQTPQHRPPRPRGLDTGGSPPSPLMPPVHQQPQQRGNLDRQPGLEATAMPSNMHLHPQWRGQTKGPGNVEPGTSHAAHTGF</sequence>
<organism evidence="2 3">
    <name type="scientific">Choiromyces venosus 120613-1</name>
    <dbReference type="NCBI Taxonomy" id="1336337"/>
    <lineage>
        <taxon>Eukaryota</taxon>
        <taxon>Fungi</taxon>
        <taxon>Dikarya</taxon>
        <taxon>Ascomycota</taxon>
        <taxon>Pezizomycotina</taxon>
        <taxon>Pezizomycetes</taxon>
        <taxon>Pezizales</taxon>
        <taxon>Tuberaceae</taxon>
        <taxon>Choiromyces</taxon>
    </lineage>
</organism>
<evidence type="ECO:0000256" key="1">
    <source>
        <dbReference type="SAM" id="MobiDB-lite"/>
    </source>
</evidence>
<feature type="compositionally biased region" description="Polar residues" evidence="1">
    <location>
        <begin position="17"/>
        <end position="30"/>
    </location>
</feature>
<dbReference type="AlphaFoldDB" id="A0A3N4IXS4"/>
<keyword evidence="3" id="KW-1185">Reference proteome</keyword>
<evidence type="ECO:0000313" key="2">
    <source>
        <dbReference type="EMBL" id="RPA90645.1"/>
    </source>
</evidence>
<protein>
    <submittedName>
        <fullName evidence="2">Uncharacterized protein</fullName>
    </submittedName>
</protein>